<dbReference type="EMBL" id="SMKA01000188">
    <property type="protein sequence ID" value="TDC22534.1"/>
    <property type="molecule type" value="Genomic_DNA"/>
</dbReference>
<dbReference type="InterPro" id="IPR008757">
    <property type="entry name" value="Peptidase_M6-like_domain"/>
</dbReference>
<comment type="caution">
    <text evidence="4">The sequence shown here is derived from an EMBL/GenBank/DDBJ whole genome shotgun (WGS) entry which is preliminary data.</text>
</comment>
<feature type="signal peptide" evidence="2">
    <location>
        <begin position="1"/>
        <end position="49"/>
    </location>
</feature>
<dbReference type="NCBIfam" id="TIGR03296">
    <property type="entry name" value="M6dom_TIGR03296"/>
    <property type="match status" value="1"/>
</dbReference>
<organism evidence="4 5">
    <name type="scientific">Kribbella albertanoniae</name>
    <dbReference type="NCBI Taxonomy" id="1266829"/>
    <lineage>
        <taxon>Bacteria</taxon>
        <taxon>Bacillati</taxon>
        <taxon>Actinomycetota</taxon>
        <taxon>Actinomycetes</taxon>
        <taxon>Propionibacteriales</taxon>
        <taxon>Kribbellaceae</taxon>
        <taxon>Kribbella</taxon>
    </lineage>
</organism>
<evidence type="ECO:0000256" key="2">
    <source>
        <dbReference type="SAM" id="SignalP"/>
    </source>
</evidence>
<accession>A0A4R4PKM4</accession>
<protein>
    <submittedName>
        <fullName evidence="4">M6 family metalloprotease domain-containing protein</fullName>
    </submittedName>
</protein>
<dbReference type="Pfam" id="PF05547">
    <property type="entry name" value="Peptidase_M6"/>
    <property type="match status" value="1"/>
</dbReference>
<sequence length="721" mass="77469">MACPCPLSGAVAPISSIGCPPVSEQRKYRVALRVIALLAAISAPGLALASPSATAPPDPANAWQYPHWPQQQPWQESGPAQRIASAAPEGLPGPIDPQNWENPDHMTWSDYKKPPGTNWADPNVKGSKRTFKGALVLLDYPNQDFVITKPKGSTVFGNPSAEASGVPREQTAQFYKNFLNTPGQLNRGHTLHEYWMEDSAGRYGVDLTAFGPYRMPGKSHEYAMEMQKPSDCPAADTCTRNIRTDGRAAWVADEGPEVPAGFDFVFFLSAGQDESSTWQEFGMMKFPTKEDVSDEFGPPDPAMPNWSNTRYVEWTSWAAGSTIWPNAGGGSSTQAESSGMGVFAHEFSHILGIGDNYNNPYGVPPRRAYSGIWEMLSRGTFNGPGGPHSRWMIPATGGASMGAQHMLRNKIKLEMVDEQNVLRLSREALATSGVVVADVTARAVDPGAKGLSGVNIQLGGGGDLAPACDVAKDPFCDGRGYHNYTVEVVDRMGTDSFTPDSGVLLAKTKNQDAAPFEWVIDANPQDINMTDYVLPDGTKVPITIGDYRQLSDALFHAGTNSGSEYEYTDTPNRLHFYITNVRRDAAGVLSYTVAIRSLDGSGAQKRGVRVQPAVAVPGRAGVQTCNFKLTNTGKAGATSEHPEDVAKYLKGDVYRLSAKVNGKDWTVALPNALTTADAGQQVTVPVHTKPGTAPVAKITLTAKSESDPSKTTTATCIAIKR</sequence>
<evidence type="ECO:0000313" key="5">
    <source>
        <dbReference type="Proteomes" id="UP000295075"/>
    </source>
</evidence>
<feature type="region of interest" description="Disordered" evidence="1">
    <location>
        <begin position="70"/>
        <end position="125"/>
    </location>
</feature>
<evidence type="ECO:0000256" key="1">
    <source>
        <dbReference type="SAM" id="MobiDB-lite"/>
    </source>
</evidence>
<dbReference type="GO" id="GO:0008237">
    <property type="term" value="F:metallopeptidase activity"/>
    <property type="evidence" value="ECO:0007669"/>
    <property type="project" value="UniProtKB-KW"/>
</dbReference>
<reference evidence="4 5" key="1">
    <citation type="submission" date="2019-03" db="EMBL/GenBank/DDBJ databases">
        <title>Draft genome sequences of novel Actinobacteria.</title>
        <authorList>
            <person name="Sahin N."/>
            <person name="Ay H."/>
            <person name="Saygin H."/>
        </authorList>
    </citation>
    <scope>NUCLEOTIDE SEQUENCE [LARGE SCALE GENOMIC DNA]</scope>
    <source>
        <strain evidence="4 5">JCM 30547</strain>
    </source>
</reference>
<feature type="domain" description="Peptidase M6-like" evidence="3">
    <location>
        <begin position="334"/>
        <end position="385"/>
    </location>
</feature>
<feature type="chain" id="PRO_5020792479" evidence="2">
    <location>
        <begin position="50"/>
        <end position="721"/>
    </location>
</feature>
<dbReference type="AlphaFoldDB" id="A0A4R4PKM4"/>
<proteinExistence type="predicted"/>
<dbReference type="GO" id="GO:0006508">
    <property type="term" value="P:proteolysis"/>
    <property type="evidence" value="ECO:0007669"/>
    <property type="project" value="UniProtKB-KW"/>
</dbReference>
<name>A0A4R4PKM4_9ACTN</name>
<dbReference type="OrthoDB" id="5165286at2"/>
<dbReference type="Proteomes" id="UP000295075">
    <property type="component" value="Unassembled WGS sequence"/>
</dbReference>
<evidence type="ECO:0000313" key="4">
    <source>
        <dbReference type="EMBL" id="TDC22534.1"/>
    </source>
</evidence>
<gene>
    <name evidence="4" type="ORF">E1261_30625</name>
</gene>
<keyword evidence="4" id="KW-0645">Protease</keyword>
<dbReference type="SUPFAM" id="SSF55486">
    <property type="entry name" value="Metalloproteases ('zincins'), catalytic domain"/>
    <property type="match status" value="1"/>
</dbReference>
<keyword evidence="4" id="KW-0482">Metalloprotease</keyword>
<keyword evidence="4" id="KW-0378">Hydrolase</keyword>
<keyword evidence="2" id="KW-0732">Signal</keyword>
<keyword evidence="5" id="KW-1185">Reference proteome</keyword>
<evidence type="ECO:0000259" key="3">
    <source>
        <dbReference type="Pfam" id="PF05547"/>
    </source>
</evidence>